<dbReference type="Proteomes" id="UP001268036">
    <property type="component" value="Unassembled WGS sequence"/>
</dbReference>
<evidence type="ECO:0000256" key="3">
    <source>
        <dbReference type="ARBA" id="ARBA00023098"/>
    </source>
</evidence>
<evidence type="ECO:0000256" key="2">
    <source>
        <dbReference type="ARBA" id="ARBA00022963"/>
    </source>
</evidence>
<comment type="caution">
    <text evidence="4">Lacks conserved residue(s) required for the propagation of feature annotation.</text>
</comment>
<dbReference type="AlphaFoldDB" id="A0AAJ2EVN9"/>
<accession>A0AAJ2EVN9</accession>
<feature type="active site" description="Nucleophile" evidence="4">
    <location>
        <position position="49"/>
    </location>
</feature>
<dbReference type="PROSITE" id="PS51635">
    <property type="entry name" value="PNPLA"/>
    <property type="match status" value="1"/>
</dbReference>
<dbReference type="EMBL" id="JAVJAF010000001">
    <property type="protein sequence ID" value="MDR6232481.1"/>
    <property type="molecule type" value="Genomic_DNA"/>
</dbReference>
<dbReference type="InterPro" id="IPR002641">
    <property type="entry name" value="PNPLA_dom"/>
</dbReference>
<gene>
    <name evidence="6" type="ORF">QE440_000222</name>
</gene>
<proteinExistence type="predicted"/>
<evidence type="ECO:0000256" key="1">
    <source>
        <dbReference type="ARBA" id="ARBA00022801"/>
    </source>
</evidence>
<comment type="caution">
    <text evidence="6">The sequence shown here is derived from an EMBL/GenBank/DDBJ whole genome shotgun (WGS) entry which is preliminary data.</text>
</comment>
<reference evidence="6" key="1">
    <citation type="submission" date="2023-08" db="EMBL/GenBank/DDBJ databases">
        <title>Functional and genomic diversity of the sorghum phyllosphere microbiome.</title>
        <authorList>
            <person name="Shade A."/>
        </authorList>
    </citation>
    <scope>NUCLEOTIDE SEQUENCE</scope>
    <source>
        <strain evidence="6">SORGH_AS_0201</strain>
    </source>
</reference>
<feature type="short sequence motif" description="GXSXG" evidence="4">
    <location>
        <begin position="47"/>
        <end position="51"/>
    </location>
</feature>
<evidence type="ECO:0000259" key="5">
    <source>
        <dbReference type="PROSITE" id="PS51635"/>
    </source>
</evidence>
<keyword evidence="2 4" id="KW-0442">Lipid degradation</keyword>
<dbReference type="PANTHER" id="PTHR14226">
    <property type="entry name" value="NEUROPATHY TARGET ESTERASE/SWISS CHEESE D.MELANOGASTER"/>
    <property type="match status" value="1"/>
</dbReference>
<dbReference type="InterPro" id="IPR050301">
    <property type="entry name" value="NTE"/>
</dbReference>
<organism evidence="6 7">
    <name type="scientific">Pseudomonas oryzihabitans</name>
    <dbReference type="NCBI Taxonomy" id="47885"/>
    <lineage>
        <taxon>Bacteria</taxon>
        <taxon>Pseudomonadati</taxon>
        <taxon>Pseudomonadota</taxon>
        <taxon>Gammaproteobacteria</taxon>
        <taxon>Pseudomonadales</taxon>
        <taxon>Pseudomonadaceae</taxon>
        <taxon>Pseudomonas</taxon>
    </lineage>
</organism>
<dbReference type="RefSeq" id="WP_309754304.1">
    <property type="nucleotide sequence ID" value="NZ_JAVJAF010000001.1"/>
</dbReference>
<dbReference type="Pfam" id="PF01734">
    <property type="entry name" value="Patatin"/>
    <property type="match status" value="1"/>
</dbReference>
<keyword evidence="3 4" id="KW-0443">Lipid metabolism</keyword>
<dbReference type="GO" id="GO:0016042">
    <property type="term" value="P:lipid catabolic process"/>
    <property type="evidence" value="ECO:0007669"/>
    <property type="project" value="UniProtKB-UniRule"/>
</dbReference>
<evidence type="ECO:0000313" key="7">
    <source>
        <dbReference type="Proteomes" id="UP001268036"/>
    </source>
</evidence>
<dbReference type="InterPro" id="IPR016035">
    <property type="entry name" value="Acyl_Trfase/lysoPLipase"/>
</dbReference>
<dbReference type="GO" id="GO:0016787">
    <property type="term" value="F:hydrolase activity"/>
    <property type="evidence" value="ECO:0007669"/>
    <property type="project" value="UniProtKB-UniRule"/>
</dbReference>
<evidence type="ECO:0000256" key="4">
    <source>
        <dbReference type="PROSITE-ProRule" id="PRU01161"/>
    </source>
</evidence>
<dbReference type="PANTHER" id="PTHR14226:SF57">
    <property type="entry name" value="BLR7027 PROTEIN"/>
    <property type="match status" value="1"/>
</dbReference>
<keyword evidence="1 4" id="KW-0378">Hydrolase</keyword>
<protein>
    <submittedName>
        <fullName evidence="6">NTE family protein</fullName>
    </submittedName>
</protein>
<sequence>MSESPEQRTGLILAGGGARAAYQVGVLQVVAATLGQRADNPFPILVGTSAGALNAAVLACGALDFSRAVERLAAVWSGLETGMIYRSDWLGATRQAGRFGLQTLFGAWRQEPLALLDNAPLRALLTRELDFSGITAALRARALRAVAVTAFGYASGQAMTFYQSHGVLDPWFRHRRVGVPARLAVDHLMASTAIPLFFFFPPVKVGREFLGDGSVRQTAPISPALHLGADRVLVIGLGAPGGNEHALLGRPPSVAQIGGHLLNSTFVDALDSDTETLRRLNLLSAALPAGDPVNGRLCRPVEMLVISPSQPLADIATRHRKRLPPALRQLLRGVGVNRPSGSALLSYLLFESAYCQELMALGRADAQLRLAELRTFLRLS</sequence>
<feature type="active site" description="Proton acceptor" evidence="4">
    <location>
        <position position="212"/>
    </location>
</feature>
<dbReference type="SUPFAM" id="SSF52151">
    <property type="entry name" value="FabD/lysophospholipase-like"/>
    <property type="match status" value="1"/>
</dbReference>
<name>A0AAJ2EVN9_9PSED</name>
<feature type="domain" description="PNPLA" evidence="5">
    <location>
        <begin position="11"/>
        <end position="225"/>
    </location>
</feature>
<evidence type="ECO:0000313" key="6">
    <source>
        <dbReference type="EMBL" id="MDR6232481.1"/>
    </source>
</evidence>
<dbReference type="Gene3D" id="3.40.1090.10">
    <property type="entry name" value="Cytosolic phospholipase A2 catalytic domain"/>
    <property type="match status" value="1"/>
</dbReference>